<comment type="caution">
    <text evidence="1">The sequence shown here is derived from an EMBL/GenBank/DDBJ whole genome shotgun (WGS) entry which is preliminary data.</text>
</comment>
<dbReference type="EMBL" id="BAAASJ010000008">
    <property type="protein sequence ID" value="GAA2622789.1"/>
    <property type="molecule type" value="Genomic_DNA"/>
</dbReference>
<proteinExistence type="predicted"/>
<sequence>MGTAGLRALLHSVGYEVLPAKATEDKVLAHVPRDVVVAVTALPAKGLEPALGIATRLAVHGYREVPHVPARLLWARVGEA</sequence>
<organism evidence="1 2">
    <name type="scientific">Streptomyces vastus</name>
    <dbReference type="NCBI Taxonomy" id="285451"/>
    <lineage>
        <taxon>Bacteria</taxon>
        <taxon>Bacillati</taxon>
        <taxon>Actinomycetota</taxon>
        <taxon>Actinomycetes</taxon>
        <taxon>Kitasatosporales</taxon>
        <taxon>Streptomycetaceae</taxon>
        <taxon>Streptomyces</taxon>
    </lineage>
</organism>
<reference evidence="1 2" key="1">
    <citation type="journal article" date="2019" name="Int. J. Syst. Evol. Microbiol.">
        <title>The Global Catalogue of Microorganisms (GCM) 10K type strain sequencing project: providing services to taxonomists for standard genome sequencing and annotation.</title>
        <authorList>
            <consortium name="The Broad Institute Genomics Platform"/>
            <consortium name="The Broad Institute Genome Sequencing Center for Infectious Disease"/>
            <person name="Wu L."/>
            <person name="Ma J."/>
        </authorList>
    </citation>
    <scope>NUCLEOTIDE SEQUENCE [LARGE SCALE GENOMIC DNA]</scope>
    <source>
        <strain evidence="1 2">JCM 4524</strain>
    </source>
</reference>
<dbReference type="Proteomes" id="UP001500151">
    <property type="component" value="Unassembled WGS sequence"/>
</dbReference>
<evidence type="ECO:0000313" key="2">
    <source>
        <dbReference type="Proteomes" id="UP001500151"/>
    </source>
</evidence>
<name>A0ABN3QCE3_9ACTN</name>
<keyword evidence="2" id="KW-1185">Reference proteome</keyword>
<evidence type="ECO:0000313" key="1">
    <source>
        <dbReference type="EMBL" id="GAA2622789.1"/>
    </source>
</evidence>
<dbReference type="RefSeq" id="WP_425584734.1">
    <property type="nucleotide sequence ID" value="NZ_BAAASJ010000008.1"/>
</dbReference>
<protein>
    <submittedName>
        <fullName evidence="1">Uncharacterized protein</fullName>
    </submittedName>
</protein>
<gene>
    <name evidence="1" type="ORF">GCM10010307_07630</name>
</gene>
<accession>A0ABN3QCE3</accession>